<dbReference type="InterPro" id="IPR012702">
    <property type="entry name" value="CP_lyase_PhnF"/>
</dbReference>
<dbReference type="FunFam" id="1.10.10.10:FF:000079">
    <property type="entry name" value="GntR family transcriptional regulator"/>
    <property type="match status" value="1"/>
</dbReference>
<reference evidence="5 6" key="1">
    <citation type="journal article" date="2004" name="Nucleic Acids Res.">
        <title>The genome sequence of Bacillus cereus ATCC 10987 reveals metabolic adaptations and a large plasmid related to Bacillus anthracis pXO1.</title>
        <authorList>
            <person name="Rasko D.A."/>
            <person name="Ravel J."/>
            <person name="Okstad O.A."/>
            <person name="Helgason E."/>
            <person name="Cer R.Z."/>
            <person name="Jiang L."/>
            <person name="Shores K.A."/>
            <person name="Fouts D.E."/>
            <person name="Tourasse N.J."/>
            <person name="Angiuoli S.V."/>
            <person name="Kolonay J."/>
            <person name="Nelson W.C."/>
            <person name="Kolsto A.-B."/>
            <person name="Fraser C.M."/>
            <person name="Read T.D."/>
        </authorList>
    </citation>
    <scope>NUCLEOTIDE SEQUENCE [LARGE SCALE GENOMIC DNA]</scope>
    <source>
        <strain evidence="6">ATCC 10987 / NRS 248</strain>
    </source>
</reference>
<dbReference type="CDD" id="cd07377">
    <property type="entry name" value="WHTH_GntR"/>
    <property type="match status" value="1"/>
</dbReference>
<dbReference type="InterPro" id="IPR028978">
    <property type="entry name" value="Chorismate_lyase_/UTRA_dom_sf"/>
</dbReference>
<keyword evidence="3" id="KW-0804">Transcription</keyword>
<dbReference type="InterPro" id="IPR036390">
    <property type="entry name" value="WH_DNA-bd_sf"/>
</dbReference>
<dbReference type="Pfam" id="PF00392">
    <property type="entry name" value="GntR"/>
    <property type="match status" value="1"/>
</dbReference>
<dbReference type="Pfam" id="PF07702">
    <property type="entry name" value="UTRA"/>
    <property type="match status" value="1"/>
</dbReference>
<dbReference type="EMBL" id="AE017194">
    <property type="protein sequence ID" value="AAS43022.1"/>
    <property type="molecule type" value="Genomic_DNA"/>
</dbReference>
<gene>
    <name evidence="5" type="ordered locus">BCE_4120</name>
</gene>
<evidence type="ECO:0000313" key="5">
    <source>
        <dbReference type="EMBL" id="AAS43022.1"/>
    </source>
</evidence>
<evidence type="ECO:0000256" key="2">
    <source>
        <dbReference type="ARBA" id="ARBA00023125"/>
    </source>
</evidence>
<dbReference type="AlphaFoldDB" id="Q731P5"/>
<dbReference type="GO" id="GO:0003677">
    <property type="term" value="F:DNA binding"/>
    <property type="evidence" value="ECO:0007669"/>
    <property type="project" value="UniProtKB-KW"/>
</dbReference>
<dbReference type="InterPro" id="IPR011663">
    <property type="entry name" value="UTRA"/>
</dbReference>
<dbReference type="SMART" id="SM00345">
    <property type="entry name" value="HTH_GNTR"/>
    <property type="match status" value="1"/>
</dbReference>
<proteinExistence type="predicted"/>
<dbReference type="InterPro" id="IPR050679">
    <property type="entry name" value="Bact_HTH_transcr_reg"/>
</dbReference>
<feature type="domain" description="HTH gntR-type" evidence="4">
    <location>
        <begin position="14"/>
        <end position="82"/>
    </location>
</feature>
<dbReference type="PANTHER" id="PTHR44846">
    <property type="entry name" value="MANNOSYL-D-GLYCERATE TRANSPORT/METABOLISM SYSTEM REPRESSOR MNGR-RELATED"/>
    <property type="match status" value="1"/>
</dbReference>
<name>Q731P5_BACC1</name>
<protein>
    <submittedName>
        <fullName evidence="5">Transcriptional regulator, GntR family</fullName>
    </submittedName>
</protein>
<dbReference type="PROSITE" id="PS50949">
    <property type="entry name" value="HTH_GNTR"/>
    <property type="match status" value="1"/>
</dbReference>
<keyword evidence="2" id="KW-0238">DNA-binding</keyword>
<dbReference type="Proteomes" id="UP000002527">
    <property type="component" value="Chromosome"/>
</dbReference>
<dbReference type="GO" id="GO:0003700">
    <property type="term" value="F:DNA-binding transcription factor activity"/>
    <property type="evidence" value="ECO:0007669"/>
    <property type="project" value="InterPro"/>
</dbReference>
<dbReference type="PRINTS" id="PR00035">
    <property type="entry name" value="HTHGNTR"/>
</dbReference>
<dbReference type="InterPro" id="IPR036388">
    <property type="entry name" value="WH-like_DNA-bd_sf"/>
</dbReference>
<accession>Q731P5</accession>
<dbReference type="SUPFAM" id="SSF64288">
    <property type="entry name" value="Chorismate lyase-like"/>
    <property type="match status" value="1"/>
</dbReference>
<organism evidence="5 6">
    <name type="scientific">Bacillus cereus (strain ATCC 10987 / NRS 248)</name>
    <dbReference type="NCBI Taxonomy" id="222523"/>
    <lineage>
        <taxon>Bacteria</taxon>
        <taxon>Bacillati</taxon>
        <taxon>Bacillota</taxon>
        <taxon>Bacilli</taxon>
        <taxon>Bacillales</taxon>
        <taxon>Bacillaceae</taxon>
        <taxon>Bacillus</taxon>
        <taxon>Bacillus cereus group</taxon>
    </lineage>
</organism>
<dbReference type="Gene3D" id="1.10.10.10">
    <property type="entry name" value="Winged helix-like DNA-binding domain superfamily/Winged helix DNA-binding domain"/>
    <property type="match status" value="1"/>
</dbReference>
<evidence type="ECO:0000256" key="3">
    <source>
        <dbReference type="ARBA" id="ARBA00023163"/>
    </source>
</evidence>
<evidence type="ECO:0000313" key="6">
    <source>
        <dbReference type="Proteomes" id="UP000002527"/>
    </source>
</evidence>
<dbReference type="SUPFAM" id="SSF46785">
    <property type="entry name" value="Winged helix' DNA-binding domain"/>
    <property type="match status" value="1"/>
</dbReference>
<dbReference type="GO" id="GO:0045892">
    <property type="term" value="P:negative regulation of DNA-templated transcription"/>
    <property type="evidence" value="ECO:0007669"/>
    <property type="project" value="TreeGrafter"/>
</dbReference>
<evidence type="ECO:0000256" key="1">
    <source>
        <dbReference type="ARBA" id="ARBA00023015"/>
    </source>
</evidence>
<dbReference type="SMART" id="SM00866">
    <property type="entry name" value="UTRA"/>
    <property type="match status" value="1"/>
</dbReference>
<evidence type="ECO:0000259" key="4">
    <source>
        <dbReference type="PROSITE" id="PS50949"/>
    </source>
</evidence>
<dbReference type="PANTHER" id="PTHR44846:SF1">
    <property type="entry name" value="MANNOSYL-D-GLYCERATE TRANSPORT_METABOLISM SYSTEM REPRESSOR MNGR-RELATED"/>
    <property type="match status" value="1"/>
</dbReference>
<dbReference type="HOGENOM" id="CLU_063236_8_2_9"/>
<dbReference type="FunFam" id="3.40.1410.10:FF:000011">
    <property type="entry name" value="Phosphonate metabolism transcriptional regulator PhnF"/>
    <property type="match status" value="1"/>
</dbReference>
<dbReference type="Gene3D" id="3.40.1410.10">
    <property type="entry name" value="Chorismate lyase-like"/>
    <property type="match status" value="1"/>
</dbReference>
<dbReference type="NCBIfam" id="TIGR02325">
    <property type="entry name" value="C_P_lyase_phnF"/>
    <property type="match status" value="1"/>
</dbReference>
<dbReference type="KEGG" id="bca:BCE_4120"/>
<dbReference type="InterPro" id="IPR000524">
    <property type="entry name" value="Tscrpt_reg_HTH_GntR"/>
</dbReference>
<sequence length="248" mass="28854">MRRLLMNIDKYSPFPIYYQIQEWVKQLIEDGEWKPGDKIPSENELCDKFEVSRMTIRQAINNLVEQGYLYRKRGIGTFVQLPKVEQKLQGMTGFTEDMISRGMNPSSQLLSFRLVPATAKIADRLRIQEGESVYEVRRIRLADDEPIAFETTYLSPALVKDINEEILQQSLYEHLEKKLGFKLVSATQSIEASIATDNEAEHLHIPKKAPVLVMRQWSYSEGEVPLEYVKCIYRGDRYKFITNIARNK</sequence>
<keyword evidence="1" id="KW-0805">Transcription regulation</keyword>